<accession>A0AAF0UYL3</accession>
<dbReference type="EMBL" id="CP133622">
    <property type="protein sequence ID" value="WMV54897.1"/>
    <property type="molecule type" value="Genomic_DNA"/>
</dbReference>
<dbReference type="Proteomes" id="UP001234989">
    <property type="component" value="Chromosome 11"/>
</dbReference>
<name>A0AAF0UYL3_SOLVR</name>
<gene>
    <name evidence="1" type="ORF">MTR67_048282</name>
    <name evidence="2" type="ORF">MTR67_048287</name>
</gene>
<evidence type="ECO:0000313" key="1">
    <source>
        <dbReference type="EMBL" id="WMV54897.1"/>
    </source>
</evidence>
<proteinExistence type="predicted"/>
<reference evidence="1" key="1">
    <citation type="submission" date="2023-08" db="EMBL/GenBank/DDBJ databases">
        <title>A de novo genome assembly of Solanum verrucosum Schlechtendal, a Mexican diploid species geographically isolated from the other diploid A-genome species in potato relatives.</title>
        <authorList>
            <person name="Hosaka K."/>
        </authorList>
    </citation>
    <scope>NUCLEOTIDE SEQUENCE</scope>
    <source>
        <tissue evidence="1">Young leaves</tissue>
    </source>
</reference>
<evidence type="ECO:0000313" key="3">
    <source>
        <dbReference type="Proteomes" id="UP001234989"/>
    </source>
</evidence>
<organism evidence="1 3">
    <name type="scientific">Solanum verrucosum</name>
    <dbReference type="NCBI Taxonomy" id="315347"/>
    <lineage>
        <taxon>Eukaryota</taxon>
        <taxon>Viridiplantae</taxon>
        <taxon>Streptophyta</taxon>
        <taxon>Embryophyta</taxon>
        <taxon>Tracheophyta</taxon>
        <taxon>Spermatophyta</taxon>
        <taxon>Magnoliopsida</taxon>
        <taxon>eudicotyledons</taxon>
        <taxon>Gunneridae</taxon>
        <taxon>Pentapetalae</taxon>
        <taxon>asterids</taxon>
        <taxon>lamiids</taxon>
        <taxon>Solanales</taxon>
        <taxon>Solanaceae</taxon>
        <taxon>Solanoideae</taxon>
        <taxon>Solaneae</taxon>
        <taxon>Solanum</taxon>
    </lineage>
</organism>
<dbReference type="EMBL" id="CP133622">
    <property type="protein sequence ID" value="WMV54902.1"/>
    <property type="molecule type" value="Genomic_DNA"/>
</dbReference>
<evidence type="ECO:0000313" key="2">
    <source>
        <dbReference type="EMBL" id="WMV54902.1"/>
    </source>
</evidence>
<keyword evidence="3" id="KW-1185">Reference proteome</keyword>
<dbReference type="AlphaFoldDB" id="A0AAF0UYL3"/>
<protein>
    <submittedName>
        <fullName evidence="1">Uncharacterized protein</fullName>
    </submittedName>
</protein>
<sequence>MIEWVTSFLKAYVIKWPNLAEPGEVLLSWTNGCIGQVGSIGLLSQTRRTTRRLTEVAHLSFNSMRNKYLGFVTFREKLEVAERTQRLAESPS</sequence>